<evidence type="ECO:0000259" key="1">
    <source>
        <dbReference type="PROSITE" id="PS51186"/>
    </source>
</evidence>
<dbReference type="GO" id="GO:0016747">
    <property type="term" value="F:acyltransferase activity, transferring groups other than amino-acyl groups"/>
    <property type="evidence" value="ECO:0007669"/>
    <property type="project" value="InterPro"/>
</dbReference>
<protein>
    <recommendedName>
        <fullName evidence="1">N-acetyltransferase domain-containing protein</fullName>
    </recommendedName>
</protein>
<keyword evidence="3" id="KW-1185">Reference proteome</keyword>
<dbReference type="RefSeq" id="WP_179280115.1">
    <property type="nucleotide sequence ID" value="NZ_FZOF01000029.1"/>
</dbReference>
<evidence type="ECO:0000313" key="3">
    <source>
        <dbReference type="Proteomes" id="UP000198280"/>
    </source>
</evidence>
<gene>
    <name evidence="2" type="ORF">SAMN05216252_12936</name>
</gene>
<dbReference type="EMBL" id="FZOF01000029">
    <property type="protein sequence ID" value="SNT47751.1"/>
    <property type="molecule type" value="Genomic_DNA"/>
</dbReference>
<dbReference type="Proteomes" id="UP000198280">
    <property type="component" value="Unassembled WGS sequence"/>
</dbReference>
<feature type="domain" description="N-acetyltransferase" evidence="1">
    <location>
        <begin position="139"/>
        <end position="281"/>
    </location>
</feature>
<reference evidence="2 3" key="1">
    <citation type="submission" date="2017-06" db="EMBL/GenBank/DDBJ databases">
        <authorList>
            <person name="Kim H.J."/>
            <person name="Triplett B.A."/>
        </authorList>
    </citation>
    <scope>NUCLEOTIDE SEQUENCE [LARGE SCALE GENOMIC DNA]</scope>
    <source>
        <strain evidence="2 3">CGMCC 4.1858</strain>
    </source>
</reference>
<sequence>MNAVVPPAVAERSEAEALYRFETEVPDSVRTALAMNSARIGGGVVLSMRNDPTHYWSKALGFGVSTPVTAEVIGAVCDFYRSEGTTQAVLQVAPAFLPEDWDDICAREGISAGSSWVKLVCPVEEAVARTQALEAPAGIRVAPLEADRAQEWGAVATRAFGMPEEHYAQMTAASAGRPGWHPFAALLDGEIVGTGTMHAGDDAAQFFAGAMLPHARKRGGQTALLAARALRARDLGCRVLVAETGAEAPGTHNSSLHNMLRLGFQVAYERRNWVWRSSPVA</sequence>
<dbReference type="InterPro" id="IPR000182">
    <property type="entry name" value="GNAT_dom"/>
</dbReference>
<proteinExistence type="predicted"/>
<dbReference type="SUPFAM" id="SSF55729">
    <property type="entry name" value="Acyl-CoA N-acyltransferases (Nat)"/>
    <property type="match status" value="1"/>
</dbReference>
<accession>A0A239MYC3</accession>
<dbReference type="AlphaFoldDB" id="A0A239MYC3"/>
<dbReference type="Pfam" id="PF00583">
    <property type="entry name" value="Acetyltransf_1"/>
    <property type="match status" value="1"/>
</dbReference>
<dbReference type="Gene3D" id="3.40.630.30">
    <property type="match status" value="1"/>
</dbReference>
<organism evidence="2 3">
    <name type="scientific">Actinacidiphila glaucinigra</name>
    <dbReference type="NCBI Taxonomy" id="235986"/>
    <lineage>
        <taxon>Bacteria</taxon>
        <taxon>Bacillati</taxon>
        <taxon>Actinomycetota</taxon>
        <taxon>Actinomycetes</taxon>
        <taxon>Kitasatosporales</taxon>
        <taxon>Streptomycetaceae</taxon>
        <taxon>Actinacidiphila</taxon>
    </lineage>
</organism>
<dbReference type="InterPro" id="IPR016181">
    <property type="entry name" value="Acyl_CoA_acyltransferase"/>
</dbReference>
<name>A0A239MYC3_9ACTN</name>
<evidence type="ECO:0000313" key="2">
    <source>
        <dbReference type="EMBL" id="SNT47751.1"/>
    </source>
</evidence>
<dbReference type="PROSITE" id="PS51186">
    <property type="entry name" value="GNAT"/>
    <property type="match status" value="1"/>
</dbReference>